<dbReference type="SUPFAM" id="SSF53850">
    <property type="entry name" value="Periplasmic binding protein-like II"/>
    <property type="match status" value="1"/>
</dbReference>
<reference evidence="2" key="1">
    <citation type="submission" date="2020-09" db="EMBL/GenBank/DDBJ databases">
        <title>A novel bacterium of genus Neiella, isolated from South China Sea.</title>
        <authorList>
            <person name="Huang H."/>
            <person name="Mo K."/>
            <person name="Hu Y."/>
        </authorList>
    </citation>
    <scope>NUCLEOTIDE SEQUENCE</scope>
    <source>
        <strain evidence="2">HB171785</strain>
    </source>
</reference>
<organism evidence="2 3">
    <name type="scientific">Neiella litorisoli</name>
    <dbReference type="NCBI Taxonomy" id="2771431"/>
    <lineage>
        <taxon>Bacteria</taxon>
        <taxon>Pseudomonadati</taxon>
        <taxon>Pseudomonadota</taxon>
        <taxon>Gammaproteobacteria</taxon>
        <taxon>Alteromonadales</taxon>
        <taxon>Echinimonadaceae</taxon>
        <taxon>Neiella</taxon>
    </lineage>
</organism>
<accession>A0A8J6UDV6</accession>
<name>A0A8J6UDV6_9GAMM</name>
<dbReference type="PANTHER" id="PTHR38834:SF3">
    <property type="entry name" value="SOLUTE-BINDING PROTEIN FAMILY 3_N-TERMINAL DOMAIN-CONTAINING PROTEIN"/>
    <property type="match status" value="1"/>
</dbReference>
<dbReference type="Pfam" id="PF00497">
    <property type="entry name" value="SBP_bac_3"/>
    <property type="match status" value="1"/>
</dbReference>
<dbReference type="PANTHER" id="PTHR38834">
    <property type="entry name" value="PERIPLASMIC SUBSTRATE BINDING PROTEIN FAMILY 3"/>
    <property type="match status" value="1"/>
</dbReference>
<proteinExistence type="predicted"/>
<dbReference type="Gene3D" id="3.40.190.10">
    <property type="entry name" value="Periplasmic binding protein-like II"/>
    <property type="match status" value="2"/>
</dbReference>
<evidence type="ECO:0000259" key="1">
    <source>
        <dbReference type="Pfam" id="PF00497"/>
    </source>
</evidence>
<evidence type="ECO:0000313" key="2">
    <source>
        <dbReference type="EMBL" id="MBD1388619.1"/>
    </source>
</evidence>
<keyword evidence="3" id="KW-1185">Reference proteome</keyword>
<protein>
    <submittedName>
        <fullName evidence="2">Transporter substrate-binding domain-containing protein</fullName>
    </submittedName>
</protein>
<sequence length="235" mass="26150">MARLVPLILCLLLVTPASATIKLLVYDYPPLVQINRQAKPTGHAIDLVTPLFLQAGVQYQFVKLPLKRAIQQAAQHKNTCTFPVFRTQRREADFRWIGPISVNRFGLYSLAENNHQLVTLNDAKAHKIGVYAGSAVANYLTDNGFSTYETSSIAQGLQMLKHGRIEFWVADIQSIQQASSLVGEQQLTPSLSFYTSMSFMACNLSSDAQDLDALEAQLKTMYLTGQAQQLLHLSF</sequence>
<dbReference type="AlphaFoldDB" id="A0A8J6UDV6"/>
<dbReference type="RefSeq" id="WP_191143733.1">
    <property type="nucleotide sequence ID" value="NZ_JACXAF010000004.1"/>
</dbReference>
<evidence type="ECO:0000313" key="3">
    <source>
        <dbReference type="Proteomes" id="UP000638014"/>
    </source>
</evidence>
<dbReference type="InterPro" id="IPR001638">
    <property type="entry name" value="Solute-binding_3/MltF_N"/>
</dbReference>
<feature type="domain" description="Solute-binding protein family 3/N-terminal" evidence="1">
    <location>
        <begin position="27"/>
        <end position="230"/>
    </location>
</feature>
<dbReference type="EMBL" id="JACXAF010000004">
    <property type="protein sequence ID" value="MBD1388619.1"/>
    <property type="molecule type" value="Genomic_DNA"/>
</dbReference>
<gene>
    <name evidence="2" type="ORF">IC617_04185</name>
</gene>
<comment type="caution">
    <text evidence="2">The sequence shown here is derived from an EMBL/GenBank/DDBJ whole genome shotgun (WGS) entry which is preliminary data.</text>
</comment>
<dbReference type="Proteomes" id="UP000638014">
    <property type="component" value="Unassembled WGS sequence"/>
</dbReference>